<dbReference type="AlphaFoldDB" id="A0A2M8LBI6"/>
<comment type="caution">
    <text evidence="1">The sequence shown here is derived from an EMBL/GenBank/DDBJ whole genome shotgun (WGS) entry which is preliminary data.</text>
</comment>
<protein>
    <recommendedName>
        <fullName evidence="3">CopG family transcriptional regulator</fullName>
    </recommendedName>
</protein>
<evidence type="ECO:0008006" key="3">
    <source>
        <dbReference type="Google" id="ProtNLM"/>
    </source>
</evidence>
<dbReference type="Proteomes" id="UP000230959">
    <property type="component" value="Unassembled WGS sequence"/>
</dbReference>
<name>A0A2M8LBI6_9BACT</name>
<evidence type="ECO:0000313" key="2">
    <source>
        <dbReference type="Proteomes" id="UP000230959"/>
    </source>
</evidence>
<gene>
    <name evidence="1" type="ORF">COV02_00320</name>
</gene>
<reference evidence="2" key="1">
    <citation type="submission" date="2017-09" db="EMBL/GenBank/DDBJ databases">
        <title>Depth-based differentiation of microbial function through sediment-hosted aquifers and enrichment of novel symbionts in the deep terrestrial subsurface.</title>
        <authorList>
            <person name="Probst A.J."/>
            <person name="Ladd B."/>
            <person name="Jarett J.K."/>
            <person name="Geller-Mcgrath D.E."/>
            <person name="Sieber C.M.K."/>
            <person name="Emerson J.B."/>
            <person name="Anantharaman K."/>
            <person name="Thomas B.C."/>
            <person name="Malmstrom R."/>
            <person name="Stieglmeier M."/>
            <person name="Klingl A."/>
            <person name="Woyke T."/>
            <person name="Ryan C.M."/>
            <person name="Banfield J.F."/>
        </authorList>
    </citation>
    <scope>NUCLEOTIDE SEQUENCE [LARGE SCALE GENOMIC DNA]</scope>
</reference>
<evidence type="ECO:0000313" key="1">
    <source>
        <dbReference type="EMBL" id="PJE73958.1"/>
    </source>
</evidence>
<organism evidence="1 2">
    <name type="scientific">Candidatus Terrybacteria bacterium CG10_big_fil_rev_8_21_14_0_10_41_10</name>
    <dbReference type="NCBI Taxonomy" id="1975026"/>
    <lineage>
        <taxon>Bacteria</taxon>
        <taxon>Candidatus Terryibacteriota</taxon>
    </lineage>
</organism>
<proteinExistence type="predicted"/>
<accession>A0A2M8LBI6</accession>
<dbReference type="EMBL" id="PFER01000005">
    <property type="protein sequence ID" value="PJE73958.1"/>
    <property type="molecule type" value="Genomic_DNA"/>
</dbReference>
<sequence length="65" mass="7829">MKKYSTNQKITRRAILEKALTEFRESARRKEYEESFKEASLDMDMKDLAEGGLRDYSKQMNYLER</sequence>